<dbReference type="EMBL" id="QUNO01000013">
    <property type="protein sequence ID" value="REH39245.1"/>
    <property type="molecule type" value="Genomic_DNA"/>
</dbReference>
<evidence type="ECO:0000313" key="2">
    <source>
        <dbReference type="EMBL" id="REH39245.1"/>
    </source>
</evidence>
<proteinExistence type="predicted"/>
<comment type="caution">
    <text evidence="2">The sequence shown here is derived from an EMBL/GenBank/DDBJ whole genome shotgun (WGS) entry which is preliminary data.</text>
</comment>
<name>A0A3E0H744_9PSEU</name>
<evidence type="ECO:0000313" key="3">
    <source>
        <dbReference type="Proteomes" id="UP000256269"/>
    </source>
</evidence>
<evidence type="ECO:0000259" key="1">
    <source>
        <dbReference type="Pfam" id="PF20469"/>
    </source>
</evidence>
<sequence>MVDSGSVDDLLDRDATRVVVLVEGISDQVAVETLAARHGRDLAAEGVVILPVGGAHGVRRHVQRLLDFRLLAICDAGEAHVVQRAMAEAGRGDVFVCDRDLEDELIRAAGTDRVKDVFAAHGDLTAFHTIQRQPAWRGKDEAAQMRRFLAAGARRKLRYARLLTAELDHIPPPLTALLAAI</sequence>
<protein>
    <recommendedName>
        <fullName evidence="1">OLD protein-like TOPRIM domain-containing protein</fullName>
    </recommendedName>
</protein>
<reference evidence="2 3" key="1">
    <citation type="submission" date="2018-08" db="EMBL/GenBank/DDBJ databases">
        <title>Genomic Encyclopedia of Archaeal and Bacterial Type Strains, Phase II (KMG-II): from individual species to whole genera.</title>
        <authorList>
            <person name="Goeker M."/>
        </authorList>
    </citation>
    <scope>NUCLEOTIDE SEQUENCE [LARGE SCALE GENOMIC DNA]</scope>
    <source>
        <strain evidence="2 3">DSM 45791</strain>
    </source>
</reference>
<dbReference type="Proteomes" id="UP000256269">
    <property type="component" value="Unassembled WGS sequence"/>
</dbReference>
<dbReference type="AlphaFoldDB" id="A0A3E0H744"/>
<keyword evidence="3" id="KW-1185">Reference proteome</keyword>
<organism evidence="2 3">
    <name type="scientific">Kutzneria buriramensis</name>
    <dbReference type="NCBI Taxonomy" id="1045776"/>
    <lineage>
        <taxon>Bacteria</taxon>
        <taxon>Bacillati</taxon>
        <taxon>Actinomycetota</taxon>
        <taxon>Actinomycetes</taxon>
        <taxon>Pseudonocardiales</taxon>
        <taxon>Pseudonocardiaceae</taxon>
        <taxon>Kutzneria</taxon>
    </lineage>
</organism>
<accession>A0A3E0H744</accession>
<dbReference type="InterPro" id="IPR034139">
    <property type="entry name" value="TOPRIM_OLD"/>
</dbReference>
<feature type="domain" description="OLD protein-like TOPRIM" evidence="1">
    <location>
        <begin position="17"/>
        <end position="65"/>
    </location>
</feature>
<dbReference type="Pfam" id="PF20469">
    <property type="entry name" value="OLD-like_TOPRIM"/>
    <property type="match status" value="1"/>
</dbReference>
<dbReference type="OrthoDB" id="9152042at2"/>
<gene>
    <name evidence="2" type="ORF">BCF44_113100</name>
</gene>